<protein>
    <submittedName>
        <fullName evidence="1">Uncharacterized protein</fullName>
    </submittedName>
</protein>
<dbReference type="Pfam" id="PF02620">
    <property type="entry name" value="YceD"/>
    <property type="match status" value="1"/>
</dbReference>
<organism evidence="1">
    <name type="scientific">candidate division CPR1 bacterium ADurb.Bin160</name>
    <dbReference type="NCBI Taxonomy" id="1852826"/>
    <lineage>
        <taxon>Bacteria</taxon>
        <taxon>candidate division CPR1</taxon>
    </lineage>
</organism>
<dbReference type="AlphaFoldDB" id="A0A1V5ZMT2"/>
<proteinExistence type="predicted"/>
<dbReference type="InterPro" id="IPR003772">
    <property type="entry name" value="YceD"/>
</dbReference>
<gene>
    <name evidence="1" type="ORF">BWY04_00780</name>
</gene>
<name>A0A1V5ZMT2_9BACT</name>
<evidence type="ECO:0000313" key="1">
    <source>
        <dbReference type="EMBL" id="OQB41529.1"/>
    </source>
</evidence>
<accession>A0A1V5ZMT2</accession>
<comment type="caution">
    <text evidence="1">The sequence shown here is derived from an EMBL/GenBank/DDBJ whole genome shotgun (WGS) entry which is preliminary data.</text>
</comment>
<dbReference type="EMBL" id="MWDB01000015">
    <property type="protein sequence ID" value="OQB41529.1"/>
    <property type="molecule type" value="Genomic_DNA"/>
</dbReference>
<sequence length="98" mass="11503">MVNLKNLTCTIVEPCDKCTESYSREVFVPKYQAKFQIQIDPEDDEDDETYLIENENIDIQEMILNAVRLEEPFSKLCTNCTKDSLDTDEDDEDEYESF</sequence>
<dbReference type="Proteomes" id="UP000485621">
    <property type="component" value="Unassembled WGS sequence"/>
</dbReference>
<reference evidence="1" key="1">
    <citation type="submission" date="2017-02" db="EMBL/GenBank/DDBJ databases">
        <title>Delving into the versatile metabolic prowess of the omnipresent phylum Bacteroidetes.</title>
        <authorList>
            <person name="Nobu M.K."/>
            <person name="Mei R."/>
            <person name="Narihiro T."/>
            <person name="Kuroda K."/>
            <person name="Liu W.-T."/>
        </authorList>
    </citation>
    <scope>NUCLEOTIDE SEQUENCE</scope>
    <source>
        <strain evidence="1">ADurb.Bin160</strain>
    </source>
</reference>